<evidence type="ECO:0000313" key="1">
    <source>
        <dbReference type="EMBL" id="TES86387.1"/>
    </source>
</evidence>
<dbReference type="Proteomes" id="UP000320781">
    <property type="component" value="Unassembled WGS sequence"/>
</dbReference>
<accession>A0A523QL22</accession>
<evidence type="ECO:0000313" key="2">
    <source>
        <dbReference type="Proteomes" id="UP000320781"/>
    </source>
</evidence>
<comment type="caution">
    <text evidence="1">The sequence shown here is derived from an EMBL/GenBank/DDBJ whole genome shotgun (WGS) entry which is preliminary data.</text>
</comment>
<sequence length="319" mass="35943">MSGIESGGDGGNLGSTGSMGKTVYLLVLGDGTSWRLVGTPDSRPWVEKFASIMKLAPDEGDRDSEQPRKLVFVRHSGQDGYAEPTDLMDLRHEEGLPRWGWESRDWRSLRFWQHRAVPHIICEIGNEGNHELDIIRMWTSLCILYLGVLDSGGLALHAALVERDGKGILLAGPGGSGKSTSCGRLPPPWWVWSDDQSLIVRDNQKGYLVHPTPTWSDYLYRRSAQTWKVEHHVPLTAIFFMEQAGSDELVPMGQGKTAVSINHSSTEVCRPMWWNVSKEERKLKERIFDNSCQLARAIPAYVLRVSLTGRFWEEMEKVL</sequence>
<dbReference type="InterPro" id="IPR026343">
    <property type="entry name" value="SCM_chp_ScmC"/>
</dbReference>
<name>A0A523QL22_UNCAE</name>
<organism evidence="1 2">
    <name type="scientific">Aerophobetes bacterium</name>
    <dbReference type="NCBI Taxonomy" id="2030807"/>
    <lineage>
        <taxon>Bacteria</taxon>
        <taxon>Candidatus Aerophobota</taxon>
    </lineage>
</organism>
<dbReference type="SUPFAM" id="SSF53795">
    <property type="entry name" value="PEP carboxykinase-like"/>
    <property type="match status" value="1"/>
</dbReference>
<protein>
    <submittedName>
        <fullName evidence="1">SynChlorMet cassette protein ScmC</fullName>
    </submittedName>
</protein>
<gene>
    <name evidence="1" type="primary">scmC</name>
    <name evidence="1" type="ORF">E3J95_02115</name>
</gene>
<dbReference type="InterPro" id="IPR027417">
    <property type="entry name" value="P-loop_NTPase"/>
</dbReference>
<proteinExistence type="predicted"/>
<dbReference type="EMBL" id="SOKU01000100">
    <property type="protein sequence ID" value="TES86387.1"/>
    <property type="molecule type" value="Genomic_DNA"/>
</dbReference>
<reference evidence="1 2" key="1">
    <citation type="submission" date="2019-03" db="EMBL/GenBank/DDBJ databases">
        <title>Metabolic potential of uncultured bacteria and archaea associated with petroleum seepage in deep-sea sediments.</title>
        <authorList>
            <person name="Dong X."/>
            <person name="Hubert C."/>
        </authorList>
    </citation>
    <scope>NUCLEOTIDE SEQUENCE [LARGE SCALE GENOMIC DNA]</scope>
    <source>
        <strain evidence="1">E44_bin92</strain>
    </source>
</reference>
<dbReference type="Gene3D" id="3.40.50.300">
    <property type="entry name" value="P-loop containing nucleotide triphosphate hydrolases"/>
    <property type="match status" value="1"/>
</dbReference>
<dbReference type="AlphaFoldDB" id="A0A523QL22"/>
<dbReference type="NCBIfam" id="TIGR04249">
    <property type="entry name" value="SCM_chp_ScmC"/>
    <property type="match status" value="1"/>
</dbReference>